<dbReference type="CDD" id="cd00201">
    <property type="entry name" value="WW"/>
    <property type="match status" value="1"/>
</dbReference>
<proteinExistence type="predicted"/>
<gene>
    <name evidence="3" type="ORF">YQE_11900</name>
</gene>
<dbReference type="HOGENOM" id="CLU_320864_0_0_1"/>
<name>N6TSS6_DENPD</name>
<dbReference type="Pfam" id="PF00397">
    <property type="entry name" value="WW"/>
    <property type="match status" value="1"/>
</dbReference>
<keyword evidence="1" id="KW-0175">Coiled coil</keyword>
<dbReference type="PANTHER" id="PTHR21715:SF0">
    <property type="entry name" value="RH04127P"/>
    <property type="match status" value="1"/>
</dbReference>
<dbReference type="PROSITE" id="PS50020">
    <property type="entry name" value="WW_DOMAIN_2"/>
    <property type="match status" value="1"/>
</dbReference>
<dbReference type="InterPro" id="IPR036020">
    <property type="entry name" value="WW_dom_sf"/>
</dbReference>
<feature type="compositionally biased region" description="Polar residues" evidence="2">
    <location>
        <begin position="595"/>
        <end position="604"/>
    </location>
</feature>
<dbReference type="OMA" id="PSDWKIC"/>
<feature type="compositionally biased region" description="Low complexity" evidence="2">
    <location>
        <begin position="784"/>
        <end position="795"/>
    </location>
</feature>
<accession>N6TSS6</accession>
<evidence type="ECO:0000313" key="3">
    <source>
        <dbReference type="EMBL" id="ENN71396.1"/>
    </source>
</evidence>
<feature type="compositionally biased region" description="Polar residues" evidence="2">
    <location>
        <begin position="541"/>
        <end position="550"/>
    </location>
</feature>
<feature type="region of interest" description="Disordered" evidence="2">
    <location>
        <begin position="584"/>
        <end position="640"/>
    </location>
</feature>
<feature type="coiled-coil region" evidence="1">
    <location>
        <begin position="427"/>
        <end position="465"/>
    </location>
</feature>
<dbReference type="Gene3D" id="2.20.70.10">
    <property type="match status" value="1"/>
</dbReference>
<dbReference type="PANTHER" id="PTHR21715">
    <property type="entry name" value="RH04127P"/>
    <property type="match status" value="1"/>
</dbReference>
<dbReference type="OrthoDB" id="6782064at2759"/>
<dbReference type="InterPro" id="IPR001202">
    <property type="entry name" value="WW_dom"/>
</dbReference>
<feature type="region of interest" description="Disordered" evidence="2">
    <location>
        <begin position="530"/>
        <end position="569"/>
    </location>
</feature>
<dbReference type="SUPFAM" id="SSF51045">
    <property type="entry name" value="WW domain"/>
    <property type="match status" value="1"/>
</dbReference>
<evidence type="ECO:0000256" key="1">
    <source>
        <dbReference type="SAM" id="Coils"/>
    </source>
</evidence>
<organism evidence="3">
    <name type="scientific">Dendroctonus ponderosae</name>
    <name type="common">Mountain pine beetle</name>
    <dbReference type="NCBI Taxonomy" id="77166"/>
    <lineage>
        <taxon>Eukaryota</taxon>
        <taxon>Metazoa</taxon>
        <taxon>Ecdysozoa</taxon>
        <taxon>Arthropoda</taxon>
        <taxon>Hexapoda</taxon>
        <taxon>Insecta</taxon>
        <taxon>Pterygota</taxon>
        <taxon>Neoptera</taxon>
        <taxon>Endopterygota</taxon>
        <taxon>Coleoptera</taxon>
        <taxon>Polyphaga</taxon>
        <taxon>Cucujiformia</taxon>
        <taxon>Curculionidae</taxon>
        <taxon>Scolytinae</taxon>
        <taxon>Dendroctonus</taxon>
    </lineage>
</organism>
<dbReference type="AlphaFoldDB" id="N6TSS6"/>
<evidence type="ECO:0000256" key="2">
    <source>
        <dbReference type="SAM" id="MobiDB-lite"/>
    </source>
</evidence>
<protein>
    <submittedName>
        <fullName evidence="3">Uncharacterized protein</fullName>
    </submittedName>
</protein>
<dbReference type="EMBL" id="KB741270">
    <property type="protein sequence ID" value="ENN71396.1"/>
    <property type="molecule type" value="Genomic_DNA"/>
</dbReference>
<feature type="region of interest" description="Disordered" evidence="2">
    <location>
        <begin position="771"/>
        <end position="795"/>
    </location>
</feature>
<dbReference type="InterPro" id="IPR053233">
    <property type="entry name" value="ABRA-related"/>
</dbReference>
<reference evidence="3" key="1">
    <citation type="journal article" date="2013" name="Genome Biol.">
        <title>Draft genome of the mountain pine beetle, Dendroctonus ponderosae Hopkins, a major forest pest.</title>
        <authorList>
            <person name="Keeling C.I."/>
            <person name="Yuen M.M."/>
            <person name="Liao N.Y."/>
            <person name="Docking T.R."/>
            <person name="Chan S.K."/>
            <person name="Taylor G.A."/>
            <person name="Palmquist D.L."/>
            <person name="Jackman S.D."/>
            <person name="Nguyen A."/>
            <person name="Li M."/>
            <person name="Henderson H."/>
            <person name="Janes J.K."/>
            <person name="Zhao Y."/>
            <person name="Pandoh P."/>
            <person name="Moore R."/>
            <person name="Sperling F.A."/>
            <person name="Huber D.P."/>
            <person name="Birol I."/>
            <person name="Jones S.J."/>
            <person name="Bohlmann J."/>
        </authorList>
    </citation>
    <scope>NUCLEOTIDE SEQUENCE</scope>
</reference>
<feature type="non-terminal residue" evidence="3">
    <location>
        <position position="1"/>
    </location>
</feature>
<sequence>MHLTGTRYDDKSKSYYYYNQITKKTQWEHPLDDIYRNLVKKVRAESQSLSINEPTEDATYAKEDELKSYEEMLPPDFPKLQPLTLGPRKRDIRLSPLKLSPAHSPRHESRLLKQRSEDILVGTNKFLHKFSSFDEDNKEMGMFDKHPRTLEKMELKVTGGGAMFLKSNTKKSELLPSPGQRSEGLDLPRGILRERAIEHSKSMDFDKVSLNDRSDKDDDDKKSVRFNLDNNTTDVGITFSDKSSSDEDILSDKQPKDETAAIKTALSKNRFSVSPVVENPSPTLRLIKVPPDFVRPKLTINTGSDSDEDTKSLEKLELKTIEDMFDSDSSSVDDKVKTKLEKRAEQKVTQVKQKIWEEKNEELVNFKQKLDESHQHELDRILENEKSKHEEAIKTELDNCKAELEVRTKEERLNFDSRIKDISAKMEEQLESDREKISHQYELKKDELEKYYDEKLAEIEKELADRVEKQKQEMSFNHNTDIEQLRQNHSIIIEEVKREFTLEVWSYLLIRESLVGITLCVAGTNYEARTSSRNVGAEAQASETPLNSPSRKLLEKPPTPGQSGKLDTKVTKVIIQDLDTSVSDNCYQSDDKGNPNDSSDSINPGRSRKKLFSRLKSSSTSRINLNSKSRKNQQRSCSPVENLRKQLQKLEDLEDQFPQNSQCDTYHLRYPFSDGQPFEGSSELEFFRHRIHLERDSIKRAKESLRSQKALFQQRQKELKLKHGSMARHTLQQLCQEEKELTDMEVNLHRTRSLLGEKVIRLRHLEQSLHRANAQNDQSKLDDATLSDLSSHSASSGISSTEFVVAEGGGYYKAISKADFQEPSEIIQSLENLNLEIREIWGVLRTQHQQSSIAQVMPPLVYPDLGWPVLAGAASVPAPHQSPHLPIDCIIIDNRSLWRTLRAL</sequence>